<dbReference type="Gene3D" id="3.20.20.70">
    <property type="entry name" value="Aldolase class I"/>
    <property type="match status" value="1"/>
</dbReference>
<keyword evidence="3" id="KW-1185">Reference proteome</keyword>
<dbReference type="Proteomes" id="UP000050501">
    <property type="component" value="Unassembled WGS sequence"/>
</dbReference>
<feature type="domain" description="[Acyl-carrier-protein] S-malonyltransferase-like inserted helical" evidence="1">
    <location>
        <begin position="400"/>
        <end position="479"/>
    </location>
</feature>
<dbReference type="PANTHER" id="PTHR32332:SF20">
    <property type="entry name" value="2-NITROPROPANE DIOXYGENASE-LIKE PROTEIN"/>
    <property type="match status" value="1"/>
</dbReference>
<dbReference type="PANTHER" id="PTHR32332">
    <property type="entry name" value="2-NITROPROPANE DIOXYGENASE"/>
    <property type="match status" value="1"/>
</dbReference>
<dbReference type="PATRIC" id="fig|229921.5.peg.1083"/>
<dbReference type="SUPFAM" id="SSF51412">
    <property type="entry name" value="Inosine monophosphate dehydrogenase (IMPDH)"/>
    <property type="match status" value="1"/>
</dbReference>
<dbReference type="NCBIfam" id="TIGR02814">
    <property type="entry name" value="pfaD_fam"/>
    <property type="match status" value="1"/>
</dbReference>
<dbReference type="InterPro" id="IPR014179">
    <property type="entry name" value="PfaD-like_TIM-barrel"/>
</dbReference>
<keyword evidence="2" id="KW-0560">Oxidoreductase</keyword>
<reference evidence="2 3" key="1">
    <citation type="submission" date="2015-07" db="EMBL/GenBank/DDBJ databases">
        <title>Genome sequence of Levilinea saccharolytica DSM 16555.</title>
        <authorList>
            <person name="Hemp J."/>
            <person name="Ward L.M."/>
            <person name="Pace L.A."/>
            <person name="Fischer W.W."/>
        </authorList>
    </citation>
    <scope>NUCLEOTIDE SEQUENCE [LARGE SCALE GENOMIC DNA]</scope>
    <source>
        <strain evidence="2 3">KIBI-1</strain>
    </source>
</reference>
<evidence type="ECO:0000259" key="1">
    <source>
        <dbReference type="Pfam" id="PF21607"/>
    </source>
</evidence>
<sequence>MMMNPQNRMMTDAMTPQSWGDLGWEGPEGVSLNDAEGVRQVLLDLEKPAAAVWQDGQIRLVSDGQPRARHSSSERLWVGYAAPRPLDSLGSQEFCAAYGTRAALYGGAMANAIASEAMVTALGQAGLMGSFGAAGLSLERVEAALENLQTQLPQGPYAFNLIFNLHDPAMEMRTAELYIARGVRVVEASAYVDVTAPLVLYRASGLEADEQGQVRTSNRLIVKLSRPEVAQRFLAPAPADVVDSLLTAGKITPMQAELLRRAPMADDITVEADSGGHTDNRPLVCVLPAIRQLRDEMLAEGKSPWRVRVGAAGGISTPEAAAAALAMGAEYLVTGSVNQACVESGASEHTRRLLAEAGLADVTMAPAADMFEMGVRVQVLKRGTLFPMRAAKLYEVYSRYPSIESIPAGEREKLEKQIFQRTLDSVWEETRQFFAQRDPKELARAEADPHQKMALVFRWYLGLSSRWSNRGEKGREMDYQIWCGPAMGAFNIWTQGSYLQQPENRRVVDVNRHILIGAAYLSRLQALENQGVRFPEAVRRYFPLSPA</sequence>
<organism evidence="2 3">
    <name type="scientific">Levilinea saccharolytica</name>
    <dbReference type="NCBI Taxonomy" id="229921"/>
    <lineage>
        <taxon>Bacteria</taxon>
        <taxon>Bacillati</taxon>
        <taxon>Chloroflexota</taxon>
        <taxon>Anaerolineae</taxon>
        <taxon>Anaerolineales</taxon>
        <taxon>Anaerolineaceae</taxon>
        <taxon>Levilinea</taxon>
    </lineage>
</organism>
<protein>
    <submittedName>
        <fullName evidence="2">2-nitropropane dioxygenase</fullName>
    </submittedName>
</protein>
<gene>
    <name evidence="2" type="ORF">ADN01_08400</name>
</gene>
<dbReference type="InterPro" id="IPR049489">
    <property type="entry name" value="FabD-like_helical_ins"/>
</dbReference>
<name>A0A0P6XT85_9CHLR</name>
<evidence type="ECO:0000313" key="3">
    <source>
        <dbReference type="Proteomes" id="UP000050501"/>
    </source>
</evidence>
<dbReference type="Pfam" id="PF21607">
    <property type="entry name" value="FabD_helical_ins"/>
    <property type="match status" value="1"/>
</dbReference>
<keyword evidence="2" id="KW-0223">Dioxygenase</keyword>
<dbReference type="STRING" id="229921.ADN01_08400"/>
<dbReference type="EMBL" id="LGCM01000031">
    <property type="protein sequence ID" value="KPL83509.1"/>
    <property type="molecule type" value="Genomic_DNA"/>
</dbReference>
<dbReference type="GO" id="GO:0051213">
    <property type="term" value="F:dioxygenase activity"/>
    <property type="evidence" value="ECO:0007669"/>
    <property type="project" value="UniProtKB-KW"/>
</dbReference>
<dbReference type="AlphaFoldDB" id="A0A0P6XT85"/>
<dbReference type="InterPro" id="IPR013785">
    <property type="entry name" value="Aldolase_TIM"/>
</dbReference>
<dbReference type="Pfam" id="PF03060">
    <property type="entry name" value="NMO"/>
    <property type="match status" value="1"/>
</dbReference>
<evidence type="ECO:0000313" key="2">
    <source>
        <dbReference type="EMBL" id="KPL83509.1"/>
    </source>
</evidence>
<comment type="caution">
    <text evidence="2">The sequence shown here is derived from an EMBL/GenBank/DDBJ whole genome shotgun (WGS) entry which is preliminary data.</text>
</comment>
<accession>A0A0P6XT85</accession>
<proteinExistence type="predicted"/>